<dbReference type="GO" id="GO:0045059">
    <property type="term" value="P:positive thymic T cell selection"/>
    <property type="evidence" value="ECO:0007669"/>
    <property type="project" value="TreeGrafter"/>
</dbReference>
<dbReference type="PANTHER" id="PTHR10570:SF8">
    <property type="entry name" value="T-CELL SURFACE GLYCOPROTEIN CD3 GAMMA CHAIN"/>
    <property type="match status" value="1"/>
</dbReference>
<dbReference type="Gene3D" id="2.60.40.10">
    <property type="entry name" value="Immunoglobulins"/>
    <property type="match status" value="1"/>
</dbReference>
<dbReference type="EMBL" id="BT082479">
    <property type="protein sequence ID" value="ACQ58186.1"/>
    <property type="molecule type" value="mRNA"/>
</dbReference>
<dbReference type="GO" id="GO:0007166">
    <property type="term" value="P:cell surface receptor signaling pathway"/>
    <property type="evidence" value="ECO:0007669"/>
    <property type="project" value="TreeGrafter"/>
</dbReference>
<name>C3KHR4_ANOFI</name>
<dbReference type="Pfam" id="PF16681">
    <property type="entry name" value="Ig_5"/>
    <property type="match status" value="1"/>
</dbReference>
<accession>C3KHR4</accession>
<proteinExistence type="evidence at transcript level"/>
<protein>
    <submittedName>
        <fullName evidence="3">T-cell surface glycoprotein CD3 gamma chain</fullName>
    </submittedName>
</protein>
<evidence type="ECO:0000256" key="2">
    <source>
        <dbReference type="SAM" id="SignalP"/>
    </source>
</evidence>
<dbReference type="GO" id="GO:0004888">
    <property type="term" value="F:transmembrane signaling receptor activity"/>
    <property type="evidence" value="ECO:0007669"/>
    <property type="project" value="TreeGrafter"/>
</dbReference>
<reference evidence="3" key="1">
    <citation type="submission" date="2009-05" db="EMBL/GenBank/DDBJ databases">
        <title>Anoplopoma fimbria ESTs and full-length cDNAs.</title>
        <authorList>
            <person name="Messmer A."/>
            <person name="Rondeau E."/>
            <person name="Sanderson D."/>
            <person name="Cooper G."/>
            <person name="Leong J."/>
            <person name="Koop B.F."/>
        </authorList>
    </citation>
    <scope>NUCLEOTIDE SEQUENCE</scope>
    <source>
        <tissue evidence="3">Brain</tissue>
    </source>
</reference>
<feature type="region of interest" description="Disordered" evidence="1">
    <location>
        <begin position="143"/>
        <end position="187"/>
    </location>
</feature>
<dbReference type="PANTHER" id="PTHR10570">
    <property type="entry name" value="T-CELL SURFACE GLYCOPROTEIN CD3 GAMMA CHAIN / DELTA CHAIN"/>
    <property type="match status" value="1"/>
</dbReference>
<dbReference type="AlphaFoldDB" id="C3KHR4"/>
<dbReference type="InterPro" id="IPR015484">
    <property type="entry name" value="CD3_esu/gsu/dsu"/>
</dbReference>
<dbReference type="GO" id="GO:0009897">
    <property type="term" value="C:external side of plasma membrane"/>
    <property type="evidence" value="ECO:0007669"/>
    <property type="project" value="TreeGrafter"/>
</dbReference>
<evidence type="ECO:0000313" key="3">
    <source>
        <dbReference type="EMBL" id="ACQ58186.1"/>
    </source>
</evidence>
<dbReference type="InterPro" id="IPR013783">
    <property type="entry name" value="Ig-like_fold"/>
</dbReference>
<feature type="chain" id="PRO_5002928889" evidence="2">
    <location>
        <begin position="37"/>
        <end position="187"/>
    </location>
</feature>
<sequence>MQHFFTLRTRRSKHTMKSVLPACLLLLWTLTAPVSCDKGPVIEVTENNNGINLKCIGGSKFKKNDKDEGLEKLEYKDENTGEYYCEDSTGAEAKVFVKFRTCDNCIELDAGSITGMVIGNVVATAVIGVSVYLLASQARIGPVTSHKKSSDRPRPVPNNVGREPNDHYQSLKVRQKETYDVLNTARP</sequence>
<keyword evidence="2" id="KW-0732">Signal</keyword>
<gene>
    <name evidence="3" type="primary">CD3G</name>
</gene>
<organism evidence="3">
    <name type="scientific">Anoplopoma fimbria</name>
    <name type="common">Sablefish</name>
    <dbReference type="NCBI Taxonomy" id="229290"/>
    <lineage>
        <taxon>Eukaryota</taxon>
        <taxon>Metazoa</taxon>
        <taxon>Chordata</taxon>
        <taxon>Craniata</taxon>
        <taxon>Vertebrata</taxon>
        <taxon>Euteleostomi</taxon>
        <taxon>Actinopterygii</taxon>
        <taxon>Neopterygii</taxon>
        <taxon>Teleostei</taxon>
        <taxon>Neoteleostei</taxon>
        <taxon>Acanthomorphata</taxon>
        <taxon>Eupercaria</taxon>
        <taxon>Perciformes</taxon>
        <taxon>Cottioidei</taxon>
        <taxon>Anoplopomatales</taxon>
        <taxon>Anoplopomatidae</taxon>
        <taxon>Anoplopoma</taxon>
    </lineage>
</organism>
<evidence type="ECO:0000256" key="1">
    <source>
        <dbReference type="SAM" id="MobiDB-lite"/>
    </source>
</evidence>
<feature type="signal peptide" evidence="2">
    <location>
        <begin position="1"/>
        <end position="36"/>
    </location>
</feature>
<dbReference type="GO" id="GO:0042105">
    <property type="term" value="C:alpha-beta T cell receptor complex"/>
    <property type="evidence" value="ECO:0007669"/>
    <property type="project" value="TreeGrafter"/>
</dbReference>